<evidence type="ECO:0000256" key="2">
    <source>
        <dbReference type="SAM" id="SignalP"/>
    </source>
</evidence>
<dbReference type="Proteomes" id="UP000233837">
    <property type="component" value="Unassembled WGS sequence"/>
</dbReference>
<keyword evidence="1" id="KW-1133">Transmembrane helix</keyword>
<keyword evidence="1" id="KW-0812">Transmembrane</keyword>
<gene>
    <name evidence="3" type="primary">AGP16</name>
    <name evidence="3" type="ORF">MA16_Dca018113</name>
</gene>
<keyword evidence="1" id="KW-0472">Membrane</keyword>
<dbReference type="InterPro" id="IPR009424">
    <property type="entry name" value="AGP16/20/22/41"/>
</dbReference>
<name>A0A2I0WH95_9ASPA</name>
<dbReference type="Pfam" id="PF06376">
    <property type="entry name" value="AGP"/>
    <property type="match status" value="1"/>
</dbReference>
<sequence length="66" mass="7072">MNCIRISILLFLSIFLSGLMQLTHGQSMAAPAPDAAPPMSNDGKAIEQGLAYVLMIVGLLVTYLIH</sequence>
<keyword evidence="2" id="KW-0732">Signal</keyword>
<evidence type="ECO:0000256" key="1">
    <source>
        <dbReference type="SAM" id="Phobius"/>
    </source>
</evidence>
<feature type="chain" id="PRO_5014130794" evidence="2">
    <location>
        <begin position="26"/>
        <end position="66"/>
    </location>
</feature>
<dbReference type="EMBL" id="KZ502648">
    <property type="protein sequence ID" value="PKU75043.1"/>
    <property type="molecule type" value="Genomic_DNA"/>
</dbReference>
<organism evidence="3 4">
    <name type="scientific">Dendrobium catenatum</name>
    <dbReference type="NCBI Taxonomy" id="906689"/>
    <lineage>
        <taxon>Eukaryota</taxon>
        <taxon>Viridiplantae</taxon>
        <taxon>Streptophyta</taxon>
        <taxon>Embryophyta</taxon>
        <taxon>Tracheophyta</taxon>
        <taxon>Spermatophyta</taxon>
        <taxon>Magnoliopsida</taxon>
        <taxon>Liliopsida</taxon>
        <taxon>Asparagales</taxon>
        <taxon>Orchidaceae</taxon>
        <taxon>Epidendroideae</taxon>
        <taxon>Malaxideae</taxon>
        <taxon>Dendrobiinae</taxon>
        <taxon>Dendrobium</taxon>
    </lineage>
</organism>
<keyword evidence="4" id="KW-1185">Reference proteome</keyword>
<feature type="transmembrane region" description="Helical" evidence="1">
    <location>
        <begin position="45"/>
        <end position="65"/>
    </location>
</feature>
<dbReference type="PANTHER" id="PTHR33374">
    <property type="entry name" value="ARABINOGALACTAN PROTEIN 20"/>
    <property type="match status" value="1"/>
</dbReference>
<proteinExistence type="predicted"/>
<feature type="signal peptide" evidence="2">
    <location>
        <begin position="1"/>
        <end position="25"/>
    </location>
</feature>
<reference evidence="3 4" key="1">
    <citation type="journal article" date="2016" name="Sci. Rep.">
        <title>The Dendrobium catenatum Lindl. genome sequence provides insights into polysaccharide synthase, floral development and adaptive evolution.</title>
        <authorList>
            <person name="Zhang G.Q."/>
            <person name="Xu Q."/>
            <person name="Bian C."/>
            <person name="Tsai W.C."/>
            <person name="Yeh C.M."/>
            <person name="Liu K.W."/>
            <person name="Yoshida K."/>
            <person name="Zhang L.S."/>
            <person name="Chang S.B."/>
            <person name="Chen F."/>
            <person name="Shi Y."/>
            <person name="Su Y.Y."/>
            <person name="Zhang Y.Q."/>
            <person name="Chen L.J."/>
            <person name="Yin Y."/>
            <person name="Lin M."/>
            <person name="Huang H."/>
            <person name="Deng H."/>
            <person name="Wang Z.W."/>
            <person name="Zhu S.L."/>
            <person name="Zhao X."/>
            <person name="Deng C."/>
            <person name="Niu S.C."/>
            <person name="Huang J."/>
            <person name="Wang M."/>
            <person name="Liu G.H."/>
            <person name="Yang H.J."/>
            <person name="Xiao X.J."/>
            <person name="Hsiao Y.Y."/>
            <person name="Wu W.L."/>
            <person name="Chen Y.Y."/>
            <person name="Mitsuda N."/>
            <person name="Ohme-Takagi M."/>
            <person name="Luo Y.B."/>
            <person name="Van de Peer Y."/>
            <person name="Liu Z.J."/>
        </authorList>
    </citation>
    <scope>NUCLEOTIDE SEQUENCE [LARGE SCALE GENOMIC DNA]</scope>
    <source>
        <tissue evidence="3">The whole plant</tissue>
    </source>
</reference>
<evidence type="ECO:0000313" key="3">
    <source>
        <dbReference type="EMBL" id="PKU75043.1"/>
    </source>
</evidence>
<reference evidence="3 4" key="2">
    <citation type="journal article" date="2017" name="Nature">
        <title>The Apostasia genome and the evolution of orchids.</title>
        <authorList>
            <person name="Zhang G.Q."/>
            <person name="Liu K.W."/>
            <person name="Li Z."/>
            <person name="Lohaus R."/>
            <person name="Hsiao Y.Y."/>
            <person name="Niu S.C."/>
            <person name="Wang J.Y."/>
            <person name="Lin Y.C."/>
            <person name="Xu Q."/>
            <person name="Chen L.J."/>
            <person name="Yoshida K."/>
            <person name="Fujiwara S."/>
            <person name="Wang Z.W."/>
            <person name="Zhang Y.Q."/>
            <person name="Mitsuda N."/>
            <person name="Wang M."/>
            <person name="Liu G.H."/>
            <person name="Pecoraro L."/>
            <person name="Huang H.X."/>
            <person name="Xiao X.J."/>
            <person name="Lin M."/>
            <person name="Wu X.Y."/>
            <person name="Wu W.L."/>
            <person name="Chen Y.Y."/>
            <person name="Chang S.B."/>
            <person name="Sakamoto S."/>
            <person name="Ohme-Takagi M."/>
            <person name="Yagi M."/>
            <person name="Zeng S.J."/>
            <person name="Shen C.Y."/>
            <person name="Yeh C.M."/>
            <person name="Luo Y.B."/>
            <person name="Tsai W.C."/>
            <person name="Van de Peer Y."/>
            <person name="Liu Z.J."/>
        </authorList>
    </citation>
    <scope>NUCLEOTIDE SEQUENCE [LARGE SCALE GENOMIC DNA]</scope>
    <source>
        <tissue evidence="3">The whole plant</tissue>
    </source>
</reference>
<accession>A0A2I0WH95</accession>
<dbReference type="AlphaFoldDB" id="A0A2I0WH95"/>
<evidence type="ECO:0000313" key="4">
    <source>
        <dbReference type="Proteomes" id="UP000233837"/>
    </source>
</evidence>
<protein>
    <submittedName>
        <fullName evidence="3">Arabinogalactan peptide 16</fullName>
    </submittedName>
</protein>